<dbReference type="EMBL" id="JBBPBK010000001">
    <property type="protein sequence ID" value="KAK9293298.1"/>
    <property type="molecule type" value="Genomic_DNA"/>
</dbReference>
<evidence type="ECO:0000313" key="3">
    <source>
        <dbReference type="EMBL" id="KAK9293298.1"/>
    </source>
</evidence>
<sequence>MDEVMEDAMKSRFLDQRIDLDYEFDAARYFDFARPESYLEAQEAESWFESAGSYPPSPFVIKLHWSIDVPLENSETSQNSKDGEKMNYISNDSDNSMGPEMSELDGNYRGLNSHNHMAQDTAKAKAKSLVRSSSRSSTLMKPTASYLAKQNQYQEVYSSRFQRRFQKPFVKFDEKSSHNPLVIESQATKRQKLESGFLRKVAHLKHHTLFVHKVSKKVGQLDMNSACVRSKVTIPREPDLKTAHRAQRHRPKNNANSGDTKLNACSFKARPLNRKILEAPSLPPPKKSTPQLPEFQEFHLKTSERAMQHTVDNVVTRPDSNSRSQNGTMDSKRPNSAAALNQEKCDTVQKFKARPFNKKILSSRGELAAFRNIKQEATIPLEFKFPTDERFSHNPPIELFNKLSLTSEAKTNAVAHPKPPLSTGGSKENAPVSFNQQHGMTNGVKDKPQRSWGKQNQCGSDWMIPEIVS</sequence>
<evidence type="ECO:0000313" key="4">
    <source>
        <dbReference type="Proteomes" id="UP001415857"/>
    </source>
</evidence>
<comment type="caution">
    <text evidence="3">The sequence shown here is derived from an EMBL/GenBank/DDBJ whole genome shotgun (WGS) entry which is preliminary data.</text>
</comment>
<reference evidence="3 4" key="1">
    <citation type="journal article" date="2024" name="Plant J.">
        <title>Genome sequences and population genomics reveal climatic adaptation and genomic divergence between two closely related sweetgum species.</title>
        <authorList>
            <person name="Xu W.Q."/>
            <person name="Ren C.Q."/>
            <person name="Zhang X.Y."/>
            <person name="Comes H.P."/>
            <person name="Liu X.H."/>
            <person name="Li Y.G."/>
            <person name="Kettle C.J."/>
            <person name="Jalonen R."/>
            <person name="Gaisberger H."/>
            <person name="Ma Y.Z."/>
            <person name="Qiu Y.X."/>
        </authorList>
    </citation>
    <scope>NUCLEOTIDE SEQUENCE [LARGE SCALE GENOMIC DNA]</scope>
    <source>
        <strain evidence="3">Hangzhou</strain>
    </source>
</reference>
<feature type="compositionally biased region" description="Polar residues" evidence="1">
    <location>
        <begin position="310"/>
        <end position="329"/>
    </location>
</feature>
<feature type="region of interest" description="Disordered" evidence="1">
    <location>
        <begin position="413"/>
        <end position="469"/>
    </location>
</feature>
<dbReference type="GO" id="GO:0090307">
    <property type="term" value="P:mitotic spindle assembly"/>
    <property type="evidence" value="ECO:0007669"/>
    <property type="project" value="TreeGrafter"/>
</dbReference>
<dbReference type="PANTHER" id="PTHR14326">
    <property type="entry name" value="TARGETING PROTEIN FOR XKLP2"/>
    <property type="match status" value="1"/>
</dbReference>
<name>A0AAP0S919_LIQFO</name>
<evidence type="ECO:0000259" key="2">
    <source>
        <dbReference type="Pfam" id="PF12214"/>
    </source>
</evidence>
<organism evidence="3 4">
    <name type="scientific">Liquidambar formosana</name>
    <name type="common">Formosan gum</name>
    <dbReference type="NCBI Taxonomy" id="63359"/>
    <lineage>
        <taxon>Eukaryota</taxon>
        <taxon>Viridiplantae</taxon>
        <taxon>Streptophyta</taxon>
        <taxon>Embryophyta</taxon>
        <taxon>Tracheophyta</taxon>
        <taxon>Spermatophyta</taxon>
        <taxon>Magnoliopsida</taxon>
        <taxon>eudicotyledons</taxon>
        <taxon>Gunneridae</taxon>
        <taxon>Pentapetalae</taxon>
        <taxon>Saxifragales</taxon>
        <taxon>Altingiaceae</taxon>
        <taxon>Liquidambar</taxon>
    </lineage>
</organism>
<dbReference type="GO" id="GO:0030295">
    <property type="term" value="F:protein kinase activator activity"/>
    <property type="evidence" value="ECO:0007669"/>
    <property type="project" value="TreeGrafter"/>
</dbReference>
<dbReference type="Proteomes" id="UP001415857">
    <property type="component" value="Unassembled WGS sequence"/>
</dbReference>
<feature type="region of interest" description="Disordered" evidence="1">
    <location>
        <begin position="238"/>
        <end position="262"/>
    </location>
</feature>
<dbReference type="AlphaFoldDB" id="A0AAP0S919"/>
<dbReference type="GO" id="GO:0008017">
    <property type="term" value="F:microtubule binding"/>
    <property type="evidence" value="ECO:0007669"/>
    <property type="project" value="TreeGrafter"/>
</dbReference>
<feature type="domain" description="TPX2 central" evidence="2">
    <location>
        <begin position="231"/>
        <end position="385"/>
    </location>
</feature>
<accession>A0AAP0S919</accession>
<dbReference type="InterPro" id="IPR027330">
    <property type="entry name" value="TPX2_central_dom"/>
</dbReference>
<dbReference type="GO" id="GO:0060236">
    <property type="term" value="P:regulation of mitotic spindle organization"/>
    <property type="evidence" value="ECO:0007669"/>
    <property type="project" value="InterPro"/>
</dbReference>
<feature type="compositionally biased region" description="Basic residues" evidence="1">
    <location>
        <begin position="243"/>
        <end position="252"/>
    </location>
</feature>
<dbReference type="Pfam" id="PF12214">
    <property type="entry name" value="TPX2_importin"/>
    <property type="match status" value="1"/>
</dbReference>
<dbReference type="PANTHER" id="PTHR14326:SF55">
    <property type="entry name" value="CELL CYCLE REGULATED MICROTUBULE ASSOCIATED PROTEIN"/>
    <property type="match status" value="1"/>
</dbReference>
<dbReference type="InterPro" id="IPR009675">
    <property type="entry name" value="TPX2_fam"/>
</dbReference>
<gene>
    <name evidence="3" type="ORF">L1049_021290</name>
</gene>
<evidence type="ECO:0000256" key="1">
    <source>
        <dbReference type="SAM" id="MobiDB-lite"/>
    </source>
</evidence>
<protein>
    <recommendedName>
        <fullName evidence="2">TPX2 central domain-containing protein</fullName>
    </recommendedName>
</protein>
<proteinExistence type="predicted"/>
<feature type="region of interest" description="Disordered" evidence="1">
    <location>
        <begin position="309"/>
        <end position="341"/>
    </location>
</feature>
<keyword evidence="4" id="KW-1185">Reference proteome</keyword>
<dbReference type="GO" id="GO:0005819">
    <property type="term" value="C:spindle"/>
    <property type="evidence" value="ECO:0007669"/>
    <property type="project" value="InterPro"/>
</dbReference>
<dbReference type="GO" id="GO:0005880">
    <property type="term" value="C:nuclear microtubule"/>
    <property type="evidence" value="ECO:0007669"/>
    <property type="project" value="TreeGrafter"/>
</dbReference>